<keyword evidence="1" id="KW-0175">Coiled coil</keyword>
<reference evidence="2" key="1">
    <citation type="submission" date="2020-12" db="EMBL/GenBank/DDBJ databases">
        <title>Vagococcus allomyrinae sp. nov. and Enterococcus lavae sp. nov., isolated from the larvae of Allomyrina dichotoma.</title>
        <authorList>
            <person name="Lee S.D."/>
        </authorList>
    </citation>
    <scope>NUCLEOTIDE SEQUENCE</scope>
    <source>
        <strain evidence="2">BWB3-3</strain>
    </source>
</reference>
<evidence type="ECO:0000256" key="1">
    <source>
        <dbReference type="SAM" id="Coils"/>
    </source>
</evidence>
<name>A0A940P731_9ENTE</name>
<protein>
    <submittedName>
        <fullName evidence="2">Uncharacterized protein</fullName>
    </submittedName>
</protein>
<gene>
    <name evidence="2" type="ORF">I6N95_17720</name>
</gene>
<evidence type="ECO:0000313" key="3">
    <source>
        <dbReference type="Proteomes" id="UP000674938"/>
    </source>
</evidence>
<comment type="caution">
    <text evidence="2">The sequence shown here is derived from an EMBL/GenBank/DDBJ whole genome shotgun (WGS) entry which is preliminary data.</text>
</comment>
<dbReference type="AlphaFoldDB" id="A0A940P731"/>
<evidence type="ECO:0000313" key="2">
    <source>
        <dbReference type="EMBL" id="MBP1042859.1"/>
    </source>
</evidence>
<feature type="coiled-coil region" evidence="1">
    <location>
        <begin position="49"/>
        <end position="76"/>
    </location>
</feature>
<organism evidence="2 3">
    <name type="scientific">Vagococcus allomyrinae</name>
    <dbReference type="NCBI Taxonomy" id="2794353"/>
    <lineage>
        <taxon>Bacteria</taxon>
        <taxon>Bacillati</taxon>
        <taxon>Bacillota</taxon>
        <taxon>Bacilli</taxon>
        <taxon>Lactobacillales</taxon>
        <taxon>Enterococcaceae</taxon>
        <taxon>Vagococcus</taxon>
    </lineage>
</organism>
<sequence>MTTSLNMIQNQLVSISDLKKAPMTFVEKAQKSKDAVYIDVAVLLDTDTYSAFLHQYQELIEEITRLNEKLTYITAEQ</sequence>
<proteinExistence type="predicted"/>
<dbReference type="EMBL" id="JAEEGA010000012">
    <property type="protein sequence ID" value="MBP1042859.1"/>
    <property type="molecule type" value="Genomic_DNA"/>
</dbReference>
<accession>A0A940P731</accession>
<dbReference type="RefSeq" id="WP_209530488.1">
    <property type="nucleotide sequence ID" value="NZ_JAEEGA010000012.1"/>
</dbReference>
<keyword evidence="3" id="KW-1185">Reference proteome</keyword>
<dbReference type="Proteomes" id="UP000674938">
    <property type="component" value="Unassembled WGS sequence"/>
</dbReference>